<dbReference type="Proteomes" id="UP000326924">
    <property type="component" value="Unassembled WGS sequence"/>
</dbReference>
<feature type="transmembrane region" description="Helical" evidence="1">
    <location>
        <begin position="216"/>
        <end position="234"/>
    </location>
</feature>
<feature type="transmembrane region" description="Helical" evidence="1">
    <location>
        <begin position="15"/>
        <end position="38"/>
    </location>
</feature>
<accession>A0A5J5EQR8</accession>
<reference evidence="2 3" key="1">
    <citation type="submission" date="2019-09" db="EMBL/GenBank/DDBJ databases">
        <title>Draft genome of the ectomycorrhizal ascomycete Sphaerosporella brunnea.</title>
        <authorList>
            <consortium name="DOE Joint Genome Institute"/>
            <person name="Benucci G.M."/>
            <person name="Marozzi G."/>
            <person name="Antonielli L."/>
            <person name="Sanchez S."/>
            <person name="Marco P."/>
            <person name="Wang X."/>
            <person name="Falini L.B."/>
            <person name="Barry K."/>
            <person name="Haridas S."/>
            <person name="Lipzen A."/>
            <person name="Labutti K."/>
            <person name="Grigoriev I.V."/>
            <person name="Murat C."/>
            <person name="Martin F."/>
            <person name="Albertini E."/>
            <person name="Donnini D."/>
            <person name="Bonito G."/>
        </authorList>
    </citation>
    <scope>NUCLEOTIDE SEQUENCE [LARGE SCALE GENOMIC DNA]</scope>
    <source>
        <strain evidence="2 3">Sb_GMNB300</strain>
    </source>
</reference>
<feature type="transmembrane region" description="Helical" evidence="1">
    <location>
        <begin position="174"/>
        <end position="195"/>
    </location>
</feature>
<keyword evidence="1" id="KW-0812">Transmembrane</keyword>
<feature type="transmembrane region" description="Helical" evidence="1">
    <location>
        <begin position="94"/>
        <end position="112"/>
    </location>
</feature>
<organism evidence="2 3">
    <name type="scientific">Sphaerosporella brunnea</name>
    <dbReference type="NCBI Taxonomy" id="1250544"/>
    <lineage>
        <taxon>Eukaryota</taxon>
        <taxon>Fungi</taxon>
        <taxon>Dikarya</taxon>
        <taxon>Ascomycota</taxon>
        <taxon>Pezizomycotina</taxon>
        <taxon>Pezizomycetes</taxon>
        <taxon>Pezizales</taxon>
        <taxon>Pyronemataceae</taxon>
        <taxon>Sphaerosporella</taxon>
    </lineage>
</organism>
<evidence type="ECO:0000313" key="2">
    <source>
        <dbReference type="EMBL" id="KAA8899522.1"/>
    </source>
</evidence>
<dbReference type="InParanoid" id="A0A5J5EQR8"/>
<keyword evidence="1" id="KW-1133">Transmembrane helix</keyword>
<evidence type="ECO:0000256" key="1">
    <source>
        <dbReference type="SAM" id="Phobius"/>
    </source>
</evidence>
<proteinExistence type="predicted"/>
<feature type="transmembrane region" description="Helical" evidence="1">
    <location>
        <begin position="119"/>
        <end position="137"/>
    </location>
</feature>
<dbReference type="OrthoDB" id="5322535at2759"/>
<sequence length="307" mass="34442">MADNCTAVVNTNGDITGIGVTVAFLAQVAICAAVLVPIRFLRVWRPKTSEDVLRFLEPVLTAATDVLSLTCIAHIIAAMYTFDNLSFDQVRHVLSLHWPAASLFLVSTGILWRNMSHHYARLAMQSMCIACVFTIAIRTTLSTRLNAQMECIKKLLIDQGQETSNFSTMFKVSVLLFPCLTLVFWFWTLLAVYVAQRQDGLSMSGLRRTLNMYADMALLFVPVAIVMVVVNIAQTRKRLKPFKDSQDNEWSFGQIFSLLMIGATLFEVYKGYNDYRMWKKNNPDGVDYQTVVATTDKGTPPTSPQIA</sequence>
<evidence type="ECO:0000313" key="3">
    <source>
        <dbReference type="Proteomes" id="UP000326924"/>
    </source>
</evidence>
<name>A0A5J5EQR8_9PEZI</name>
<comment type="caution">
    <text evidence="2">The sequence shown here is derived from an EMBL/GenBank/DDBJ whole genome shotgun (WGS) entry which is preliminary data.</text>
</comment>
<dbReference type="EMBL" id="VXIS01000165">
    <property type="protein sequence ID" value="KAA8899522.1"/>
    <property type="molecule type" value="Genomic_DNA"/>
</dbReference>
<feature type="transmembrane region" description="Helical" evidence="1">
    <location>
        <begin position="59"/>
        <end position="82"/>
    </location>
</feature>
<dbReference type="AlphaFoldDB" id="A0A5J5EQR8"/>
<keyword evidence="3" id="KW-1185">Reference proteome</keyword>
<keyword evidence="1" id="KW-0472">Membrane</keyword>
<protein>
    <submittedName>
        <fullName evidence="2">Uncharacterized protein</fullName>
    </submittedName>
</protein>
<gene>
    <name evidence="2" type="ORF">FN846DRAFT_960398</name>
</gene>
<feature type="transmembrane region" description="Helical" evidence="1">
    <location>
        <begin position="254"/>
        <end position="272"/>
    </location>
</feature>